<evidence type="ECO:0000313" key="2">
    <source>
        <dbReference type="Proteomes" id="UP001501475"/>
    </source>
</evidence>
<reference evidence="1 2" key="1">
    <citation type="journal article" date="2019" name="Int. J. Syst. Evol. Microbiol.">
        <title>The Global Catalogue of Microorganisms (GCM) 10K type strain sequencing project: providing services to taxonomists for standard genome sequencing and annotation.</title>
        <authorList>
            <consortium name="The Broad Institute Genomics Platform"/>
            <consortium name="The Broad Institute Genome Sequencing Center for Infectious Disease"/>
            <person name="Wu L."/>
            <person name="Ma J."/>
        </authorList>
    </citation>
    <scope>NUCLEOTIDE SEQUENCE [LARGE SCALE GENOMIC DNA]</scope>
    <source>
        <strain evidence="1 2">JCM 15591</strain>
    </source>
</reference>
<accession>A0ABN2KDZ9</accession>
<name>A0ABN2KDZ9_9MICO</name>
<dbReference type="EMBL" id="BAAAPN010000032">
    <property type="protein sequence ID" value="GAA1753909.1"/>
    <property type="molecule type" value="Genomic_DNA"/>
</dbReference>
<proteinExistence type="predicted"/>
<gene>
    <name evidence="1" type="ORF">GCM10009810_12200</name>
</gene>
<comment type="caution">
    <text evidence="1">The sequence shown here is derived from an EMBL/GenBank/DDBJ whole genome shotgun (WGS) entry which is preliminary data.</text>
</comment>
<dbReference type="Proteomes" id="UP001501475">
    <property type="component" value="Unassembled WGS sequence"/>
</dbReference>
<evidence type="ECO:0008006" key="3">
    <source>
        <dbReference type="Google" id="ProtNLM"/>
    </source>
</evidence>
<organism evidence="1 2">
    <name type="scientific">Nostocoides vanveenii</name>
    <dbReference type="NCBI Taxonomy" id="330835"/>
    <lineage>
        <taxon>Bacteria</taxon>
        <taxon>Bacillati</taxon>
        <taxon>Actinomycetota</taxon>
        <taxon>Actinomycetes</taxon>
        <taxon>Micrococcales</taxon>
        <taxon>Intrasporangiaceae</taxon>
        <taxon>Nostocoides</taxon>
    </lineage>
</organism>
<dbReference type="RefSeq" id="WP_344063580.1">
    <property type="nucleotide sequence ID" value="NZ_BAAAPN010000032.1"/>
</dbReference>
<keyword evidence="2" id="KW-1185">Reference proteome</keyword>
<evidence type="ECO:0000313" key="1">
    <source>
        <dbReference type="EMBL" id="GAA1753909.1"/>
    </source>
</evidence>
<sequence>MNASLSSWNVSDYGPVTGPGALKAIASGIAPLVLLAQGCTDLTAGSVDDLIEALALDARNPGRKQLHGVVSSGGTALTMPWHTPAATAMYWLDRGNGVIRDHVPMSSLQVRPDPAYPVFTKKGRKQEVAKYVNLVDNATRLGVSPATPPSWLTTSMPKTVWIAEGLLKGMALLTAMLIESGVAPSALTVTAGLTTHDARDAVRTMLEAIADDERALVICIVGSGNWHKHAEWNSIDLRDVTVYLALDGDVDGNPNVAREAVKLGDFVKGRGGNPTLLRLATMDGYQEKDGVDDVLGRGGDLDSVRDCATTTFPDLDVLNPPSGWRMNPETLTTQKLVDDGNGGTRWQTVYPYVARIVDVVFPRQVDPVEMKTGRIIPVHEKQGECQVTVEFSWRTKSGDTHHLDVRGDQNMLYTLPGKWMLPNGGRVTMPATSIGSDPGLFPPREDEFLGAMRSYRATETVYRPGWRQMGWVPTKDDGMVFVAGECVAGADGMLDHDVAGCGITEADLIGANDFGFQMPTTAKEAKTAIETVVDAFLPADSADQVWSDPLHAAIFLAAALRPCVPLPCRAPMYLSGGSGLGKSWSAGAVMHFWQPDGGRWSDQRLPGSAKDTALATELAVSMAPIWVTDDVAPNGPDKGAQARMENMIEELLRNVHNGTARRRSSPSLKSAQTHLPIAQTIVSAEQALSNVSILNRIIHIRVEPGFLNPSRVPTDKIVELADGDCPQSMVTGGLITFIAQRAQASSWEQMRADMRDLKEVTAQRFVRQTGGSGGNTRQCNLAADFYLPLILLKEWASSVKVSPDHIRRIVLAAGSLKELARISVASKKDYDLGVDFMEHITALLTSGGAHIASPSPSQAPSTTSCGDLDADEVNARLGWQTRPGEGPRPNGPRIGTLMVRTGGDGTVHRHVVFDARAAHNEVTRRYPRLNGHGCEASWQAVHRSNLSDGRFQRRKTPSGNISIVQQAMVDGQNFRGVIVALDVVIGAVQEDSTDDDASPTPP</sequence>
<protein>
    <recommendedName>
        <fullName evidence="3">DUF927 domain-containing protein</fullName>
    </recommendedName>
</protein>